<name>A0A0B6Z3Q1_9EUPU</name>
<accession>A0A0B6Z3Q1</accession>
<feature type="non-terminal residue" evidence="2">
    <location>
        <position position="82"/>
    </location>
</feature>
<sequence>MSGARFIVTKTGSEEQPITDGSGGYGSMPFTSVQFSPNSARDYAVVYGDNAAQHRDHLPLADNEESVYANHMALYEDDLTHQ</sequence>
<evidence type="ECO:0000313" key="2">
    <source>
        <dbReference type="EMBL" id="CEK62516.1"/>
    </source>
</evidence>
<evidence type="ECO:0000256" key="1">
    <source>
        <dbReference type="SAM" id="MobiDB-lite"/>
    </source>
</evidence>
<dbReference type="EMBL" id="HACG01015651">
    <property type="protein sequence ID" value="CEK62516.1"/>
    <property type="molecule type" value="Transcribed_RNA"/>
</dbReference>
<feature type="region of interest" description="Disordered" evidence="1">
    <location>
        <begin position="1"/>
        <end position="26"/>
    </location>
</feature>
<gene>
    <name evidence="2" type="primary">ORF45377</name>
</gene>
<protein>
    <submittedName>
        <fullName evidence="2">Uncharacterized protein</fullName>
    </submittedName>
</protein>
<reference evidence="2" key="1">
    <citation type="submission" date="2014-12" db="EMBL/GenBank/DDBJ databases">
        <title>Insight into the proteome of Arion vulgaris.</title>
        <authorList>
            <person name="Aradska J."/>
            <person name="Bulat T."/>
            <person name="Smidak R."/>
            <person name="Sarate P."/>
            <person name="Gangsoo J."/>
            <person name="Sialana F."/>
            <person name="Bilban M."/>
            <person name="Lubec G."/>
        </authorList>
    </citation>
    <scope>NUCLEOTIDE SEQUENCE</scope>
    <source>
        <tissue evidence="2">Skin</tissue>
    </source>
</reference>
<proteinExistence type="predicted"/>
<dbReference type="AlphaFoldDB" id="A0A0B6Z3Q1"/>
<organism evidence="2">
    <name type="scientific">Arion vulgaris</name>
    <dbReference type="NCBI Taxonomy" id="1028688"/>
    <lineage>
        <taxon>Eukaryota</taxon>
        <taxon>Metazoa</taxon>
        <taxon>Spiralia</taxon>
        <taxon>Lophotrochozoa</taxon>
        <taxon>Mollusca</taxon>
        <taxon>Gastropoda</taxon>
        <taxon>Heterobranchia</taxon>
        <taxon>Euthyneura</taxon>
        <taxon>Panpulmonata</taxon>
        <taxon>Eupulmonata</taxon>
        <taxon>Stylommatophora</taxon>
        <taxon>Helicina</taxon>
        <taxon>Arionoidea</taxon>
        <taxon>Arionidae</taxon>
        <taxon>Arion</taxon>
    </lineage>
</organism>